<evidence type="ECO:0000256" key="4">
    <source>
        <dbReference type="SAM" id="MobiDB-lite"/>
    </source>
</evidence>
<accession>A0A8H3DUH7</accession>
<dbReference type="SUPFAM" id="SSF52540">
    <property type="entry name" value="P-loop containing nucleoside triphosphate hydrolases"/>
    <property type="match status" value="1"/>
</dbReference>
<dbReference type="InterPro" id="IPR056884">
    <property type="entry name" value="NPHP3-like_N"/>
</dbReference>
<feature type="domain" description="NACHT" evidence="5">
    <location>
        <begin position="381"/>
        <end position="526"/>
    </location>
</feature>
<reference evidence="6" key="1">
    <citation type="submission" date="2021-01" db="EMBL/GenBank/DDBJ databases">
        <authorList>
            <person name="Kaushik A."/>
        </authorList>
    </citation>
    <scope>NUCLEOTIDE SEQUENCE</scope>
    <source>
        <strain evidence="6">AG5</strain>
    </source>
</reference>
<organism evidence="6 7">
    <name type="scientific">Rhizoctonia solani</name>
    <dbReference type="NCBI Taxonomy" id="456999"/>
    <lineage>
        <taxon>Eukaryota</taxon>
        <taxon>Fungi</taxon>
        <taxon>Dikarya</taxon>
        <taxon>Basidiomycota</taxon>
        <taxon>Agaricomycotina</taxon>
        <taxon>Agaricomycetes</taxon>
        <taxon>Cantharellales</taxon>
        <taxon>Ceratobasidiaceae</taxon>
        <taxon>Rhizoctonia</taxon>
    </lineage>
</organism>
<evidence type="ECO:0000256" key="2">
    <source>
        <dbReference type="ARBA" id="ARBA00022737"/>
    </source>
</evidence>
<dbReference type="CDD" id="cd00200">
    <property type="entry name" value="WD40"/>
    <property type="match status" value="1"/>
</dbReference>
<feature type="region of interest" description="Disordered" evidence="4">
    <location>
        <begin position="101"/>
        <end position="128"/>
    </location>
</feature>
<dbReference type="Gene3D" id="2.130.10.10">
    <property type="entry name" value="YVTN repeat-like/Quinoprotein amine dehydrogenase"/>
    <property type="match status" value="3"/>
</dbReference>
<proteinExistence type="predicted"/>
<dbReference type="InterPro" id="IPR027417">
    <property type="entry name" value="P-loop_NTPase"/>
</dbReference>
<feature type="region of interest" description="Disordered" evidence="4">
    <location>
        <begin position="1"/>
        <end position="64"/>
    </location>
</feature>
<dbReference type="InterPro" id="IPR020472">
    <property type="entry name" value="WD40_PAC1"/>
</dbReference>
<dbReference type="PROSITE" id="PS00678">
    <property type="entry name" value="WD_REPEATS_1"/>
    <property type="match status" value="3"/>
</dbReference>
<evidence type="ECO:0000256" key="3">
    <source>
        <dbReference type="PROSITE-ProRule" id="PRU00221"/>
    </source>
</evidence>
<gene>
    <name evidence="6" type="ORF">RDB_LOCUS11149</name>
</gene>
<feature type="compositionally biased region" description="Low complexity" evidence="4">
    <location>
        <begin position="28"/>
        <end position="40"/>
    </location>
</feature>
<name>A0A8H3DUH7_9AGAM</name>
<dbReference type="InterPro" id="IPR019775">
    <property type="entry name" value="WD40_repeat_CS"/>
</dbReference>
<dbReference type="Pfam" id="PF24883">
    <property type="entry name" value="NPHP3_N"/>
    <property type="match status" value="1"/>
</dbReference>
<feature type="repeat" description="WD" evidence="3">
    <location>
        <begin position="1171"/>
        <end position="1205"/>
    </location>
</feature>
<evidence type="ECO:0000313" key="7">
    <source>
        <dbReference type="Proteomes" id="UP000663827"/>
    </source>
</evidence>
<dbReference type="PROSITE" id="PS50294">
    <property type="entry name" value="WD_REPEATS_REGION"/>
    <property type="match status" value="5"/>
</dbReference>
<dbReference type="SUPFAM" id="SSF63829">
    <property type="entry name" value="Calcium-dependent phosphotriesterase"/>
    <property type="match status" value="1"/>
</dbReference>
<dbReference type="Proteomes" id="UP000663827">
    <property type="component" value="Unassembled WGS sequence"/>
</dbReference>
<sequence length="1338" mass="145232">MSSPPSTSKPRKRLRQFLTEPFTRSRSRSQSASPSHASRPLPHLDPSTVAGPSEGAGLATNPSIISPPVDNSAVGAIVVGPSHGPLEITPIILEPAAAGSGMVGVGQQPDVSADAAPPSPAPVEPGSGSGPIDPALGIPIITEQLDTSNPRLLSPDPEHALPGEILPRSVPPASTTTLVPVQRNRNAAWSRLRGSLQVLRNISTVFPQFGSAIESLLACLDGFEGVIQNRQDYEDLATELTTLSESLKQHIDGSSSTLLSDSAASIVMSMKRLVEEIQDRLRHPSAGGIRDTGVDEEALLRYYRQIQAHFRLLQVNASMSTWTIVDQQLVNTRLEGLKPVKEAAYDSNLSTVSGRRACTEGTRIGIFAGLDDWLYDPTALSVYWMNGMAGTGKTTIASTFCERAERRKLLAASFFCTRSSAECKDASRIVPTIAYQLARYSIPFCSQLCQILARSPDLATKNIPKQFEQLLTEPLKNVKDSMPEHLVVVIDALDECEDRAGVEIILDMLLRFAPEVPLKFLITSRPEPEIYEKLIGSGSRQVIHLHEIEKSLVLADIELYLSQELEAISPNATDIEQLVQRSGALFIYAATLVRYIQSGKRLADRRKRLQSVLSMTPEATKTHTHTDALYTAALKTALSEHEVKPNEAEDIRVVLRTVLSAQEPVSAETIAIFAGITDTERVVHAIKPLRSVLHQSEETGLVSTLHASVPDFTFSTEWSGLYFGNLAEHSRLLAQRCFSLMKEGLKFNICDLETSLLPDEKVENLQQRIEDNIPATLGYACRYWASHLALSPRSDALQGMLDEFLSQQLPFWMEVLSLRQEMAMGVEALRKTQQWLTQTGPIPSSFLLSVEDVWNFVMSYAASPVSQSTPHIYISSLPLCPRSSFVYNSYWGRTQGLLELKGSLIDSLETAPLAIWDVGSAVWSVAYSPDGTRLVTGSRNHEIAVRNAYDGTVLVGPWRAHKNTIYSVVFSPDGRSVASGSADCTIRVWNASNGTPIGEAFKGHKNLVLSVSFSPDSTRIASGSSDGTVRVWNAYNGTLLLGPLEGHTGDVKSVTFSPSGHLIASGSIDKTIRLWNSHDGSPLTTFTGHGFYVRSVAFTPDGTRLVSASWDNTLKVWDVADGSLAISSFKIPPDVFMATVSPNGTRIVSCHSGGAIHVWNIDDGSLISGPFVGHTDDVMSVTYSPDGSRAMSGSADGTIRIWNVRDNLFSSKHLPPKFLREIRSLAFSSESTHFSSSHGDRVIRIWDAFDASFTTGPVEARFIPCPLATISSDSSFVAATSKENDVQIMSTANGSVVAGPFGLPRTTLSTFQFSHSGQAAIMGCEDGTIKIGTLPNAQ</sequence>
<dbReference type="InterPro" id="IPR036322">
    <property type="entry name" value="WD40_repeat_dom_sf"/>
</dbReference>
<dbReference type="InterPro" id="IPR001680">
    <property type="entry name" value="WD40_rpt"/>
</dbReference>
<comment type="caution">
    <text evidence="6">The sequence shown here is derived from an EMBL/GenBank/DDBJ whole genome shotgun (WGS) entry which is preliminary data.</text>
</comment>
<dbReference type="Pfam" id="PF00400">
    <property type="entry name" value="WD40"/>
    <property type="match status" value="7"/>
</dbReference>
<evidence type="ECO:0000313" key="6">
    <source>
        <dbReference type="EMBL" id="CAE7065439.1"/>
    </source>
</evidence>
<evidence type="ECO:0000259" key="5">
    <source>
        <dbReference type="PROSITE" id="PS50837"/>
    </source>
</evidence>
<dbReference type="PANTHER" id="PTHR19879">
    <property type="entry name" value="TRANSCRIPTION INITIATION FACTOR TFIID"/>
    <property type="match status" value="1"/>
</dbReference>
<dbReference type="InterPro" id="IPR015943">
    <property type="entry name" value="WD40/YVTN_repeat-like_dom_sf"/>
</dbReference>
<keyword evidence="1 3" id="KW-0853">WD repeat</keyword>
<dbReference type="Gene3D" id="3.40.50.300">
    <property type="entry name" value="P-loop containing nucleotide triphosphate hydrolases"/>
    <property type="match status" value="1"/>
</dbReference>
<feature type="repeat" description="WD" evidence="3">
    <location>
        <begin position="1044"/>
        <end position="1085"/>
    </location>
</feature>
<dbReference type="SUPFAM" id="SSF50978">
    <property type="entry name" value="WD40 repeat-like"/>
    <property type="match status" value="1"/>
</dbReference>
<feature type="repeat" description="WD" evidence="3">
    <location>
        <begin position="1001"/>
        <end position="1042"/>
    </location>
</feature>
<dbReference type="PROSITE" id="PS50837">
    <property type="entry name" value="NACHT"/>
    <property type="match status" value="1"/>
</dbReference>
<feature type="repeat" description="WD" evidence="3">
    <location>
        <begin position="958"/>
        <end position="999"/>
    </location>
</feature>
<dbReference type="EMBL" id="CAJNJQ010000240">
    <property type="protein sequence ID" value="CAE7065439.1"/>
    <property type="molecule type" value="Genomic_DNA"/>
</dbReference>
<evidence type="ECO:0000256" key="1">
    <source>
        <dbReference type="ARBA" id="ARBA00022574"/>
    </source>
</evidence>
<dbReference type="PRINTS" id="PR00320">
    <property type="entry name" value="GPROTEINBRPT"/>
</dbReference>
<feature type="repeat" description="WD" evidence="3">
    <location>
        <begin position="1086"/>
        <end position="1127"/>
    </location>
</feature>
<dbReference type="InterPro" id="IPR007111">
    <property type="entry name" value="NACHT_NTPase"/>
</dbReference>
<protein>
    <recommendedName>
        <fullName evidence="5">NACHT domain-containing protein</fullName>
    </recommendedName>
</protein>
<dbReference type="SMART" id="SM00320">
    <property type="entry name" value="WD40"/>
    <property type="match status" value="8"/>
</dbReference>
<dbReference type="PROSITE" id="PS50082">
    <property type="entry name" value="WD_REPEATS_2"/>
    <property type="match status" value="6"/>
</dbReference>
<feature type="non-terminal residue" evidence="6">
    <location>
        <position position="1"/>
    </location>
</feature>
<keyword evidence="2" id="KW-0677">Repeat</keyword>
<dbReference type="PANTHER" id="PTHR19879:SF9">
    <property type="entry name" value="TRANSCRIPTION INITIATION FACTOR TFIID SUBUNIT 5"/>
    <property type="match status" value="1"/>
</dbReference>
<feature type="repeat" description="WD" evidence="3">
    <location>
        <begin position="1222"/>
        <end position="1247"/>
    </location>
</feature>